<organism evidence="2 3">
    <name type="scientific">Flavipsychrobacter stenotrophus</name>
    <dbReference type="NCBI Taxonomy" id="2077091"/>
    <lineage>
        <taxon>Bacteria</taxon>
        <taxon>Pseudomonadati</taxon>
        <taxon>Bacteroidota</taxon>
        <taxon>Chitinophagia</taxon>
        <taxon>Chitinophagales</taxon>
        <taxon>Chitinophagaceae</taxon>
        <taxon>Flavipsychrobacter</taxon>
    </lineage>
</organism>
<dbReference type="InterPro" id="IPR001173">
    <property type="entry name" value="Glyco_trans_2-like"/>
</dbReference>
<evidence type="ECO:0000313" key="2">
    <source>
        <dbReference type="EMBL" id="PQJ10541.1"/>
    </source>
</evidence>
<dbReference type="Pfam" id="PF00535">
    <property type="entry name" value="Glycos_transf_2"/>
    <property type="match status" value="1"/>
</dbReference>
<evidence type="ECO:0000313" key="3">
    <source>
        <dbReference type="Proteomes" id="UP000239872"/>
    </source>
</evidence>
<dbReference type="Proteomes" id="UP000239872">
    <property type="component" value="Unassembled WGS sequence"/>
</dbReference>
<sequence length="307" mass="35067">MNYPYKVSAVICSYNRARFVIKAVESIFNQGYDNKQLEVIVVDNNSTDGTKELLEQYKQEHPQYNFSYYIETNQGVAFARNRCAREAKGEIVAYLDDDSEAQPGWLEGIATFFDQHPDVYSIGGKITPRFLTGVPDWYSRYFNGLVGSFDQGPAVKQLTGERYPCGANMAFRKEVFDKVGYFNTLLGRSGTGLLANEEKDIYKRILAADCKVYYLPGMSVLHAVEANKFDKNYVRRHSKGIGGGERLRLQGQNGAQIKKFVEYVAKWGYAIVYGFGFLIRGQWSKFHMLERFRWWVIAGFIDPNGAR</sequence>
<dbReference type="PANTHER" id="PTHR43685:SF2">
    <property type="entry name" value="GLYCOSYLTRANSFERASE 2-LIKE DOMAIN-CONTAINING PROTEIN"/>
    <property type="match status" value="1"/>
</dbReference>
<evidence type="ECO:0000259" key="1">
    <source>
        <dbReference type="Pfam" id="PF00535"/>
    </source>
</evidence>
<dbReference type="SUPFAM" id="SSF53448">
    <property type="entry name" value="Nucleotide-diphospho-sugar transferases"/>
    <property type="match status" value="1"/>
</dbReference>
<comment type="caution">
    <text evidence="2">The sequence shown here is derived from an EMBL/GenBank/DDBJ whole genome shotgun (WGS) entry which is preliminary data.</text>
</comment>
<proteinExistence type="predicted"/>
<protein>
    <recommendedName>
        <fullName evidence="1">Glycosyltransferase 2-like domain-containing protein</fullName>
    </recommendedName>
</protein>
<dbReference type="RefSeq" id="WP_105039269.1">
    <property type="nucleotide sequence ID" value="NZ_PPSL01000003.1"/>
</dbReference>
<dbReference type="Gene3D" id="3.90.550.10">
    <property type="entry name" value="Spore Coat Polysaccharide Biosynthesis Protein SpsA, Chain A"/>
    <property type="match status" value="1"/>
</dbReference>
<dbReference type="InterPro" id="IPR050834">
    <property type="entry name" value="Glycosyltransf_2"/>
</dbReference>
<reference evidence="2 3" key="1">
    <citation type="submission" date="2018-01" db="EMBL/GenBank/DDBJ databases">
        <title>A novel member of the phylum Bacteroidetes isolated from glacier ice.</title>
        <authorList>
            <person name="Liu Q."/>
            <person name="Xin Y.-H."/>
        </authorList>
    </citation>
    <scope>NUCLEOTIDE SEQUENCE [LARGE SCALE GENOMIC DNA]</scope>
    <source>
        <strain evidence="2 3">RB1R16</strain>
    </source>
</reference>
<accession>A0A2S7SV97</accession>
<keyword evidence="3" id="KW-1185">Reference proteome</keyword>
<dbReference type="InterPro" id="IPR029044">
    <property type="entry name" value="Nucleotide-diphossugar_trans"/>
</dbReference>
<dbReference type="EMBL" id="PPSL01000003">
    <property type="protein sequence ID" value="PQJ10541.1"/>
    <property type="molecule type" value="Genomic_DNA"/>
</dbReference>
<dbReference type="CDD" id="cd00761">
    <property type="entry name" value="Glyco_tranf_GTA_type"/>
    <property type="match status" value="1"/>
</dbReference>
<gene>
    <name evidence="2" type="ORF">CJD36_011235</name>
</gene>
<feature type="domain" description="Glycosyltransferase 2-like" evidence="1">
    <location>
        <begin position="8"/>
        <end position="179"/>
    </location>
</feature>
<dbReference type="PANTHER" id="PTHR43685">
    <property type="entry name" value="GLYCOSYLTRANSFERASE"/>
    <property type="match status" value="1"/>
</dbReference>
<name>A0A2S7SV97_9BACT</name>
<dbReference type="AlphaFoldDB" id="A0A2S7SV97"/>
<dbReference type="OrthoDB" id="597270at2"/>